<protein>
    <submittedName>
        <fullName evidence="2">Type III secretion protein</fullName>
    </submittedName>
</protein>
<keyword evidence="3" id="KW-1185">Reference proteome</keyword>
<keyword evidence="1" id="KW-0175">Coiled coil</keyword>
<reference evidence="2 3" key="1">
    <citation type="submission" date="2023-02" db="EMBL/GenBank/DDBJ databases">
        <title>Evolution of Hrp T3SS in non-pathogenic Pseudomonas fluorescens.</title>
        <authorList>
            <person name="Liao K."/>
            <person name="Wei H."/>
            <person name="Gu Y."/>
        </authorList>
    </citation>
    <scope>NUCLEOTIDE SEQUENCE [LARGE SCALE GENOMIC DNA]</scope>
    <source>
        <strain evidence="2 3">FP607</strain>
    </source>
</reference>
<evidence type="ECO:0000313" key="2">
    <source>
        <dbReference type="EMBL" id="WLI16522.1"/>
    </source>
</evidence>
<accession>A0ABY9GLW1</accession>
<feature type="coiled-coil region" evidence="1">
    <location>
        <begin position="29"/>
        <end position="73"/>
    </location>
</feature>
<name>A0ABY9GLW1_9PSED</name>
<dbReference type="RefSeq" id="WP_305422176.1">
    <property type="nucleotide sequence ID" value="NZ_CP117430.1"/>
</dbReference>
<proteinExistence type="predicted"/>
<dbReference type="Gene3D" id="1.10.287.1700">
    <property type="match status" value="1"/>
</dbReference>
<dbReference type="InterPro" id="IPR053716">
    <property type="entry name" value="Flag_assembly_chemotaxis_eff"/>
</dbReference>
<evidence type="ECO:0000256" key="1">
    <source>
        <dbReference type="SAM" id="Coils"/>
    </source>
</evidence>
<gene>
    <name evidence="2" type="ORF">PSH88_19680</name>
</gene>
<dbReference type="Proteomes" id="UP001230768">
    <property type="component" value="Chromosome"/>
</dbReference>
<evidence type="ECO:0000313" key="3">
    <source>
        <dbReference type="Proteomes" id="UP001230768"/>
    </source>
</evidence>
<sequence length="151" mass="17816">MDEVLEEDPRQIELEQVIAVLTPLRQHRLARAERDLHRAKDDLKAMEEQLVKARALLDQMHEEQQERRRTLAQMHLQQTTKRTTIDQWRAEEQRMLDRIAKRRQDIDEQSLSIDAQKTLLEQFRQAATARQRAVEKLACLSEALNDGIEAK</sequence>
<organism evidence="2 3">
    <name type="scientific">Pseudomonas wuhanensis</name>
    <dbReference type="NCBI Taxonomy" id="2954098"/>
    <lineage>
        <taxon>Bacteria</taxon>
        <taxon>Pseudomonadati</taxon>
        <taxon>Pseudomonadota</taxon>
        <taxon>Gammaproteobacteria</taxon>
        <taxon>Pseudomonadales</taxon>
        <taxon>Pseudomonadaceae</taxon>
        <taxon>Pseudomonas</taxon>
    </lineage>
</organism>
<dbReference type="EMBL" id="CP117430">
    <property type="protein sequence ID" value="WLI16522.1"/>
    <property type="molecule type" value="Genomic_DNA"/>
</dbReference>